<dbReference type="SUPFAM" id="SSF55729">
    <property type="entry name" value="Acyl-CoA N-acyltransferases (Nat)"/>
    <property type="match status" value="1"/>
</dbReference>
<comment type="caution">
    <text evidence="1">The sequence shown here is derived from an EMBL/GenBank/DDBJ whole genome shotgun (WGS) entry which is preliminary data.</text>
</comment>
<protein>
    <recommendedName>
        <fullName evidence="3">N-acetyltransferase domain-containing protein</fullName>
    </recommendedName>
</protein>
<dbReference type="AlphaFoldDB" id="A0AB35U8P6"/>
<dbReference type="Proteomes" id="UP001286174">
    <property type="component" value="Unassembled WGS sequence"/>
</dbReference>
<evidence type="ECO:0000313" key="2">
    <source>
        <dbReference type="Proteomes" id="UP001286174"/>
    </source>
</evidence>
<evidence type="ECO:0008006" key="3">
    <source>
        <dbReference type="Google" id="ProtNLM"/>
    </source>
</evidence>
<gene>
    <name evidence="1" type="ORF">MOZ60_06895</name>
</gene>
<dbReference type="RefSeq" id="WP_370596116.1">
    <property type="nucleotide sequence ID" value="NZ_JALBUR010000015.1"/>
</dbReference>
<organism evidence="1 2">
    <name type="scientific">Grylomicrobium aquisgranensis</name>
    <dbReference type="NCBI Taxonomy" id="2926318"/>
    <lineage>
        <taxon>Bacteria</taxon>
        <taxon>Bacillati</taxon>
        <taxon>Bacillota</taxon>
        <taxon>Erysipelotrichia</taxon>
        <taxon>Erysipelotrichales</taxon>
        <taxon>Erysipelotrichaceae</taxon>
        <taxon>Grylomicrobium</taxon>
    </lineage>
</organism>
<dbReference type="Gene3D" id="3.40.630.30">
    <property type="match status" value="1"/>
</dbReference>
<keyword evidence="2" id="KW-1185">Reference proteome</keyword>
<reference evidence="1 2" key="1">
    <citation type="submission" date="2022-03" db="EMBL/GenBank/DDBJ databases">
        <title>Novel taxa within the pig intestine.</title>
        <authorList>
            <person name="Wylensek D."/>
            <person name="Bishof K."/>
            <person name="Afrizal A."/>
            <person name="Clavel T."/>
        </authorList>
    </citation>
    <scope>NUCLEOTIDE SEQUENCE [LARGE SCALE GENOMIC DNA]</scope>
    <source>
        <strain evidence="1 2">CLA-KB-P133</strain>
    </source>
</reference>
<dbReference type="InterPro" id="IPR016181">
    <property type="entry name" value="Acyl_CoA_acyltransferase"/>
</dbReference>
<proteinExistence type="predicted"/>
<accession>A0AB35U8P6</accession>
<name>A0AB35U8P6_9FIRM</name>
<evidence type="ECO:0000313" key="1">
    <source>
        <dbReference type="EMBL" id="MDX8419819.1"/>
    </source>
</evidence>
<dbReference type="EMBL" id="JALBUR010000015">
    <property type="protein sequence ID" value="MDX8419819.1"/>
    <property type="molecule type" value="Genomic_DNA"/>
</dbReference>
<sequence length="193" mass="22167">MHKVTDISRCQEIASACTDAFLHEPGTFPAMLDVQETMTLMQAVIHMAVLSGSLYENEAQSAWMFVYHKHNGPSILAQARMGWNVLRHIKPAHTMAMQQALSSWQPATERFRKEHNYLYVYLFAIRTESQHQGMMRAMLRQLQKQAAEEQIPIILDTDSPIKRQKYEACGFRTAASAELPCGICQYAMIWRPY</sequence>